<keyword evidence="2" id="KW-1185">Reference proteome</keyword>
<name>A0A6L5WHP6_9BACT</name>
<accession>A0A6L5WHP6</accession>
<organism evidence="1 2">
    <name type="scientific">Campylobacter portucalensis</name>
    <dbReference type="NCBI Taxonomy" id="2608384"/>
    <lineage>
        <taxon>Bacteria</taxon>
        <taxon>Pseudomonadati</taxon>
        <taxon>Campylobacterota</taxon>
        <taxon>Epsilonproteobacteria</taxon>
        <taxon>Campylobacterales</taxon>
        <taxon>Campylobacteraceae</taxon>
        <taxon>Campylobacter</taxon>
    </lineage>
</organism>
<evidence type="ECO:0000313" key="2">
    <source>
        <dbReference type="Proteomes" id="UP000476338"/>
    </source>
</evidence>
<proteinExistence type="predicted"/>
<dbReference type="Proteomes" id="UP000476338">
    <property type="component" value="Unassembled WGS sequence"/>
</dbReference>
<comment type="caution">
    <text evidence="1">The sequence shown here is derived from an EMBL/GenBank/DDBJ whole genome shotgun (WGS) entry which is preliminary data.</text>
</comment>
<dbReference type="EMBL" id="VWSJ01000001">
    <property type="protein sequence ID" value="MSN95747.1"/>
    <property type="molecule type" value="Genomic_DNA"/>
</dbReference>
<sequence length="103" mass="12502">MAGIINQFELLNGNYSKFIFIGEFIRPLDHKINSRLDYYLNNTDDADMGIYEHLKNRRFYREHEHINMIESSYVRFFRGGDRKIIFYSTDFDNNFGELYVFSY</sequence>
<dbReference type="RefSeq" id="WP_154570018.1">
    <property type="nucleotide sequence ID" value="NZ_VWSJ01000001.1"/>
</dbReference>
<reference evidence="1 2" key="1">
    <citation type="submission" date="2019-09" db="EMBL/GenBank/DDBJ databases">
        <authorList>
            <person name="Silva M."/>
            <person name="Pereira G."/>
            <person name="Lopes-Da-Costa L."/>
            <person name="Silva E."/>
        </authorList>
    </citation>
    <scope>NUCLEOTIDE SEQUENCE [LARGE SCALE GENOMIC DNA]</scope>
    <source>
        <strain evidence="1 2">FMV-PI01</strain>
    </source>
</reference>
<gene>
    <name evidence="1" type="ORF">F1B92_00810</name>
</gene>
<protein>
    <submittedName>
        <fullName evidence="1">Uncharacterized protein</fullName>
    </submittedName>
</protein>
<reference evidence="1 2" key="2">
    <citation type="submission" date="2020-03" db="EMBL/GenBank/DDBJ databases">
        <title>Campylobacter portucalensis sp. nov., a new species of Campylobacter isolated from the reproductive tract of bulls.</title>
        <authorList>
            <person name="Silva M.F."/>
            <person name="Pereira G."/>
            <person name="Carneiro C."/>
            <person name="Hemphill A."/>
            <person name="Mateus L."/>
            <person name="Lopes-Da-Costa L."/>
            <person name="Silva E."/>
        </authorList>
    </citation>
    <scope>NUCLEOTIDE SEQUENCE [LARGE SCALE GENOMIC DNA]</scope>
    <source>
        <strain evidence="1 2">FMV-PI01</strain>
    </source>
</reference>
<dbReference type="AlphaFoldDB" id="A0A6L5WHP6"/>
<evidence type="ECO:0000313" key="1">
    <source>
        <dbReference type="EMBL" id="MSN95747.1"/>
    </source>
</evidence>